<dbReference type="AlphaFoldDB" id="M1E4D2"/>
<dbReference type="Proteomes" id="UP000011765">
    <property type="component" value="Chromosome"/>
</dbReference>
<dbReference type="EMBL" id="CP002690">
    <property type="protein sequence ID" value="AEE14032.1"/>
    <property type="molecule type" value="Genomic_DNA"/>
</dbReference>
<dbReference type="Pfam" id="PF04754">
    <property type="entry name" value="Transposase_31"/>
    <property type="match status" value="1"/>
</dbReference>
<dbReference type="eggNOG" id="COG5464">
    <property type="taxonomic scope" value="Bacteria"/>
</dbReference>
<dbReference type="GO" id="GO:0006310">
    <property type="term" value="P:DNA recombination"/>
    <property type="evidence" value="ECO:0007669"/>
    <property type="project" value="TreeGrafter"/>
</dbReference>
<accession>M1E4D2</accession>
<organism evidence="2 3">
    <name type="scientific">Thermodesulfobium narugense DSM 14796</name>
    <dbReference type="NCBI Taxonomy" id="747365"/>
    <lineage>
        <taxon>Bacteria</taxon>
        <taxon>Pseudomonadati</taxon>
        <taxon>Thermodesulfobiota</taxon>
        <taxon>Thermodesulfobiia</taxon>
        <taxon>Thermodesulfobiales</taxon>
        <taxon>Thermodesulfobiaceae</taxon>
        <taxon>Thermodesulfobium</taxon>
    </lineage>
</organism>
<dbReference type="InterPro" id="IPR006842">
    <property type="entry name" value="Transposase_31"/>
</dbReference>
<protein>
    <recommendedName>
        <fullName evidence="1">Transposase (putative) YhgA-like domain-containing protein</fullName>
    </recommendedName>
</protein>
<dbReference type="KEGG" id="tnr:Thena_0388"/>
<dbReference type="PANTHER" id="PTHR34611">
    <property type="match status" value="1"/>
</dbReference>
<keyword evidence="3" id="KW-1185">Reference proteome</keyword>
<evidence type="ECO:0000313" key="3">
    <source>
        <dbReference type="Proteomes" id="UP000011765"/>
    </source>
</evidence>
<dbReference type="OrthoDB" id="1721986at2"/>
<feature type="domain" description="Transposase (putative) YhgA-like" evidence="1">
    <location>
        <begin position="3"/>
        <end position="188"/>
    </location>
</feature>
<dbReference type="STRING" id="747365.Thena_0388"/>
<name>M1E4D2_9BACT</name>
<dbReference type="HOGENOM" id="CLU_059548_0_0_9"/>
<evidence type="ECO:0000313" key="2">
    <source>
        <dbReference type="EMBL" id="AEE14032.1"/>
    </source>
</evidence>
<gene>
    <name evidence="2" type="ORF">Thena_0388</name>
</gene>
<dbReference type="InterPro" id="IPR051699">
    <property type="entry name" value="Rpn/YhgA-like_nuclease"/>
</dbReference>
<evidence type="ECO:0000259" key="1">
    <source>
        <dbReference type="Pfam" id="PF04754"/>
    </source>
</evidence>
<dbReference type="GO" id="GO:1990238">
    <property type="term" value="F:double-stranded DNA endonuclease activity"/>
    <property type="evidence" value="ECO:0007669"/>
    <property type="project" value="TreeGrafter"/>
</dbReference>
<dbReference type="PANTHER" id="PTHR34611:SF2">
    <property type="entry name" value="INACTIVE RECOMBINATION-PROMOTING NUCLEASE-LIKE PROTEIN RPNE-RELATED"/>
    <property type="match status" value="1"/>
</dbReference>
<reference evidence="2 3" key="1">
    <citation type="submission" date="2011-04" db="EMBL/GenBank/DDBJ databases">
        <title>The complete genome of Thermodesulfobium narugense DSM 14796.</title>
        <authorList>
            <consortium name="US DOE Joint Genome Institute (JGI-PGF)"/>
            <person name="Lucas S."/>
            <person name="Han J."/>
            <person name="Lapidus A."/>
            <person name="Bruce D."/>
            <person name="Goodwin L."/>
            <person name="Pitluck S."/>
            <person name="Peters L."/>
            <person name="Kyrpides N."/>
            <person name="Mavromatis K."/>
            <person name="Pagani I."/>
            <person name="Ivanova N."/>
            <person name="Ovchinnikova G."/>
            <person name="Zhang X."/>
            <person name="Saunders L."/>
            <person name="Detter J.C."/>
            <person name="Tapia R."/>
            <person name="Han C."/>
            <person name="Land M."/>
            <person name="Hauser L."/>
            <person name="Markowitz V."/>
            <person name="Cheng J.-F."/>
            <person name="Hugenholtz P."/>
            <person name="Woyke T."/>
            <person name="Wu D."/>
            <person name="Spring S."/>
            <person name="Schroeder M."/>
            <person name="Brambilla E."/>
            <person name="Klenk H.-P."/>
            <person name="Eisen J.A."/>
        </authorList>
    </citation>
    <scope>NUCLEOTIDE SEQUENCE [LARGE SCALE GENOMIC DNA]</scope>
    <source>
        <strain evidence="2 3">DSM 14796</strain>
    </source>
</reference>
<proteinExistence type="predicted"/>
<sequence length="320" mass="37524">MVFSNELDTRTFIDKFFPKDIREHIDLDSVKLIDNEKLTKGYKKYQLDLSFDCKFKGKESKFYLIFEHKSALDKFVLLQILSYMTVTWETNLKQNKDMIPIIPVIFYQGKEKWNMSDEFSDQFKSIKSDKDLSFLSKYLPKFKHILFDTKNLSNSMIEEGLRKNISLYFKLAALKYCKDSFEELKKIFALVYHIIKEQGLDLLNEDILIVINYVSINYGPERTQDLISEIGGEEELITLTKKWKMEGKEEGRMEGKLEGKMEGMLLDAQDMVLNAIEAKFDAISPEIEKKVKSISDRERLKNIMKAIFKINSISELEDLL</sequence>